<name>A0A7I9YSM1_MYCBU</name>
<dbReference type="Gene3D" id="1.10.510.10">
    <property type="entry name" value="Transferase(Phosphotransferase) domain 1"/>
    <property type="match status" value="1"/>
</dbReference>
<keyword evidence="3" id="KW-0808">Transferase</keyword>
<evidence type="ECO:0000256" key="6">
    <source>
        <dbReference type="ARBA" id="ARBA00022840"/>
    </source>
</evidence>
<proteinExistence type="predicted"/>
<dbReference type="PROSITE" id="PS50011">
    <property type="entry name" value="PROTEIN_KINASE_DOM"/>
    <property type="match status" value="1"/>
</dbReference>
<evidence type="ECO:0000256" key="4">
    <source>
        <dbReference type="ARBA" id="ARBA00022741"/>
    </source>
</evidence>
<protein>
    <recommendedName>
        <fullName evidence="1">non-specific serine/threonine protein kinase</fullName>
        <ecNumber evidence="1">2.7.11.1</ecNumber>
    </recommendedName>
</protein>
<evidence type="ECO:0000256" key="3">
    <source>
        <dbReference type="ARBA" id="ARBA00022679"/>
    </source>
</evidence>
<dbReference type="EMBL" id="BLKZ01000001">
    <property type="protein sequence ID" value="GFG91547.1"/>
    <property type="molecule type" value="Genomic_DNA"/>
</dbReference>
<keyword evidence="13" id="KW-1185">Reference proteome</keyword>
<keyword evidence="2" id="KW-0723">Serine/threonine-protein kinase</keyword>
<dbReference type="Gene3D" id="3.30.200.20">
    <property type="entry name" value="Phosphorylase Kinase, domain 1"/>
    <property type="match status" value="1"/>
</dbReference>
<keyword evidence="6" id="KW-0067">ATP-binding</keyword>
<evidence type="ECO:0000313" key="13">
    <source>
        <dbReference type="Proteomes" id="UP000465360"/>
    </source>
</evidence>
<evidence type="ECO:0000256" key="8">
    <source>
        <dbReference type="ARBA" id="ARBA00048679"/>
    </source>
</evidence>
<evidence type="ECO:0000256" key="9">
    <source>
        <dbReference type="SAM" id="MobiDB-lite"/>
    </source>
</evidence>
<evidence type="ECO:0000259" key="11">
    <source>
        <dbReference type="PROSITE" id="PS50011"/>
    </source>
</evidence>
<evidence type="ECO:0000256" key="7">
    <source>
        <dbReference type="ARBA" id="ARBA00047899"/>
    </source>
</evidence>
<dbReference type="Pfam" id="PF00069">
    <property type="entry name" value="Pkinase"/>
    <property type="match status" value="1"/>
</dbReference>
<keyword evidence="10" id="KW-0472">Membrane</keyword>
<dbReference type="InterPro" id="IPR008271">
    <property type="entry name" value="Ser/Thr_kinase_AS"/>
</dbReference>
<keyword evidence="10" id="KW-0812">Transmembrane</keyword>
<evidence type="ECO:0000256" key="1">
    <source>
        <dbReference type="ARBA" id="ARBA00012513"/>
    </source>
</evidence>
<dbReference type="Proteomes" id="UP000465360">
    <property type="component" value="Unassembled WGS sequence"/>
</dbReference>
<feature type="transmembrane region" description="Helical" evidence="10">
    <location>
        <begin position="307"/>
        <end position="330"/>
    </location>
</feature>
<dbReference type="GO" id="GO:0004674">
    <property type="term" value="F:protein serine/threonine kinase activity"/>
    <property type="evidence" value="ECO:0007669"/>
    <property type="project" value="UniProtKB-KW"/>
</dbReference>
<dbReference type="RefSeq" id="WP_163714829.1">
    <property type="nucleotide sequence ID" value="NZ_BLKZ01000001.1"/>
</dbReference>
<dbReference type="SUPFAM" id="SSF56112">
    <property type="entry name" value="Protein kinase-like (PK-like)"/>
    <property type="match status" value="1"/>
</dbReference>
<keyword evidence="10" id="KW-1133">Transmembrane helix</keyword>
<accession>A0A7I9YSM1</accession>
<dbReference type="PANTHER" id="PTHR43289">
    <property type="entry name" value="MITOGEN-ACTIVATED PROTEIN KINASE KINASE KINASE 20-RELATED"/>
    <property type="match status" value="1"/>
</dbReference>
<feature type="region of interest" description="Disordered" evidence="9">
    <location>
        <begin position="573"/>
        <end position="607"/>
    </location>
</feature>
<comment type="catalytic activity">
    <reaction evidence="8">
        <text>L-seryl-[protein] + ATP = O-phospho-L-seryl-[protein] + ADP + H(+)</text>
        <dbReference type="Rhea" id="RHEA:17989"/>
        <dbReference type="Rhea" id="RHEA-COMP:9863"/>
        <dbReference type="Rhea" id="RHEA-COMP:11604"/>
        <dbReference type="ChEBI" id="CHEBI:15378"/>
        <dbReference type="ChEBI" id="CHEBI:29999"/>
        <dbReference type="ChEBI" id="CHEBI:30616"/>
        <dbReference type="ChEBI" id="CHEBI:83421"/>
        <dbReference type="ChEBI" id="CHEBI:456216"/>
        <dbReference type="EC" id="2.7.11.1"/>
    </reaction>
</comment>
<dbReference type="AlphaFoldDB" id="A0A7I9YSM1"/>
<dbReference type="PANTHER" id="PTHR43289:SF6">
    <property type="entry name" value="SERINE_THREONINE-PROTEIN KINASE NEKL-3"/>
    <property type="match status" value="1"/>
</dbReference>
<evidence type="ECO:0000313" key="12">
    <source>
        <dbReference type="EMBL" id="GFG91547.1"/>
    </source>
</evidence>
<dbReference type="CDD" id="cd14014">
    <property type="entry name" value="STKc_PknB_like"/>
    <property type="match status" value="1"/>
</dbReference>
<dbReference type="EC" id="2.7.11.1" evidence="1"/>
<dbReference type="InterPro" id="IPR000719">
    <property type="entry name" value="Prot_kinase_dom"/>
</dbReference>
<dbReference type="GO" id="GO:0005524">
    <property type="term" value="F:ATP binding"/>
    <property type="evidence" value="ECO:0007669"/>
    <property type="project" value="UniProtKB-KW"/>
</dbReference>
<comment type="catalytic activity">
    <reaction evidence="7">
        <text>L-threonyl-[protein] + ATP = O-phospho-L-threonyl-[protein] + ADP + H(+)</text>
        <dbReference type="Rhea" id="RHEA:46608"/>
        <dbReference type="Rhea" id="RHEA-COMP:11060"/>
        <dbReference type="Rhea" id="RHEA-COMP:11605"/>
        <dbReference type="ChEBI" id="CHEBI:15378"/>
        <dbReference type="ChEBI" id="CHEBI:30013"/>
        <dbReference type="ChEBI" id="CHEBI:30616"/>
        <dbReference type="ChEBI" id="CHEBI:61977"/>
        <dbReference type="ChEBI" id="CHEBI:456216"/>
        <dbReference type="EC" id="2.7.11.1"/>
    </reaction>
</comment>
<reference evidence="12 13" key="1">
    <citation type="journal article" date="2019" name="Emerg. Microbes Infect.">
        <title>Comprehensive subspecies identification of 175 nontuberculous mycobacteria species based on 7547 genomic profiles.</title>
        <authorList>
            <person name="Matsumoto Y."/>
            <person name="Kinjo T."/>
            <person name="Motooka D."/>
            <person name="Nabeya D."/>
            <person name="Jung N."/>
            <person name="Uechi K."/>
            <person name="Horii T."/>
            <person name="Iida T."/>
            <person name="Fujita J."/>
            <person name="Nakamura S."/>
        </authorList>
    </citation>
    <scope>NUCLEOTIDE SEQUENCE [LARGE SCALE GENOMIC DNA]</scope>
    <source>
        <strain evidence="12 13">JCM 30725</strain>
    </source>
</reference>
<keyword evidence="5" id="KW-0418">Kinase</keyword>
<dbReference type="InterPro" id="IPR011009">
    <property type="entry name" value="Kinase-like_dom_sf"/>
</dbReference>
<dbReference type="FunFam" id="3.30.200.20:FF:000035">
    <property type="entry name" value="Serine/threonine protein kinase Stk1"/>
    <property type="match status" value="1"/>
</dbReference>
<dbReference type="PROSITE" id="PS00108">
    <property type="entry name" value="PROTEIN_KINASE_ST"/>
    <property type="match status" value="1"/>
</dbReference>
<organism evidence="12 13">
    <name type="scientific">Mycobacterium bourgelatii</name>
    <dbReference type="NCBI Taxonomy" id="1273442"/>
    <lineage>
        <taxon>Bacteria</taxon>
        <taxon>Bacillati</taxon>
        <taxon>Actinomycetota</taxon>
        <taxon>Actinomycetes</taxon>
        <taxon>Mycobacteriales</taxon>
        <taxon>Mycobacteriaceae</taxon>
        <taxon>Mycobacterium</taxon>
    </lineage>
</organism>
<feature type="domain" description="Protein kinase" evidence="11">
    <location>
        <begin position="12"/>
        <end position="278"/>
    </location>
</feature>
<gene>
    <name evidence="12" type="ORF">MBOU_35890</name>
</gene>
<evidence type="ECO:0000256" key="5">
    <source>
        <dbReference type="ARBA" id="ARBA00022777"/>
    </source>
</evidence>
<evidence type="ECO:0000256" key="10">
    <source>
        <dbReference type="SAM" id="Phobius"/>
    </source>
</evidence>
<sequence>MSLEVGQEFAGYTIVRKLGAGGMGAVYLARHPRLPREDALKVLPADVTNDPHYRARFEREAEIAAALSHPSIVGIHDRGEYEGRLWISMDYVDGTDAAELLATRYTGGMPVDEVVAIITAVASALDYAHHRGLLHRDVKPANILLTQPDGQPRRVFLADFGIARRMDDAARLTQTNMAVGTAAYAAPEQLMGESLDGRADQYALACTAFHLLTGTRPYSDSNLAVVISQQVTAPPPSIAARRPELAALDPVFATAMAKHSAQRFASCQEFAQQLEQYLTDASYVFETRAAPVVTVPEADGRRRRSPLLVGALAAVVLLVVAVGIFAGVALTQQQGPTATASGPLAGTYRADFGPTIGLDAPPSLGTTALTATYGLRSVCETGGCVATATRRGGAQLGPAALVFDQIGGRWVFVAVDPGQCEGAAADSWQVMTLQPGSDGTLSGEYTTNTGGSCVERRTVTFTRIGDADLNDISDPARQPKRVVSPAEALRGHYHLTRTFTDGSPPLQASLAGTTYCLRTGDRCTSFLHDAFGGLPMVFADGVWTYAIQREDTCPTSGANAQVQVTGQFSVPQVPQDPITTLSGHGHQSISDSCGDSDFDETLTRTGD</sequence>
<dbReference type="GO" id="GO:0080090">
    <property type="term" value="P:regulation of primary metabolic process"/>
    <property type="evidence" value="ECO:0007669"/>
    <property type="project" value="UniProtKB-ARBA"/>
</dbReference>
<evidence type="ECO:0000256" key="2">
    <source>
        <dbReference type="ARBA" id="ARBA00022527"/>
    </source>
</evidence>
<comment type="caution">
    <text evidence="12">The sequence shown here is derived from an EMBL/GenBank/DDBJ whole genome shotgun (WGS) entry which is preliminary data.</text>
</comment>
<keyword evidence="4" id="KW-0547">Nucleotide-binding</keyword>
<feature type="compositionally biased region" description="Polar residues" evidence="9">
    <location>
        <begin position="573"/>
        <end position="593"/>
    </location>
</feature>
<dbReference type="SMART" id="SM00220">
    <property type="entry name" value="S_TKc"/>
    <property type="match status" value="1"/>
</dbReference>